<evidence type="ECO:0000259" key="2">
    <source>
        <dbReference type="SMART" id="SM01118"/>
    </source>
</evidence>
<reference evidence="4" key="1">
    <citation type="journal article" date="2019" name="Int. J. Syst. Evol. Microbiol.">
        <title>The Global Catalogue of Microorganisms (GCM) 10K type strain sequencing project: providing services to taxonomists for standard genome sequencing and annotation.</title>
        <authorList>
            <consortium name="The Broad Institute Genomics Platform"/>
            <consortium name="The Broad Institute Genome Sequencing Center for Infectious Disease"/>
            <person name="Wu L."/>
            <person name="Ma J."/>
        </authorList>
    </citation>
    <scope>NUCLEOTIDE SEQUENCE [LARGE SCALE GENOMIC DNA]</scope>
    <source>
        <strain evidence="4">NBRC 105830</strain>
    </source>
</reference>
<gene>
    <name evidence="3" type="ORF">GCM10025862_39110</name>
</gene>
<accession>A0ABQ6HU98</accession>
<evidence type="ECO:0000256" key="1">
    <source>
        <dbReference type="SAM" id="MobiDB-lite"/>
    </source>
</evidence>
<proteinExistence type="predicted"/>
<dbReference type="SMART" id="SM01118">
    <property type="entry name" value="CYTH"/>
    <property type="match status" value="1"/>
</dbReference>
<organism evidence="3 4">
    <name type="scientific">Arsenicicoccus piscis</name>
    <dbReference type="NCBI Taxonomy" id="673954"/>
    <lineage>
        <taxon>Bacteria</taxon>
        <taxon>Bacillati</taxon>
        <taxon>Actinomycetota</taxon>
        <taxon>Actinomycetes</taxon>
        <taxon>Micrococcales</taxon>
        <taxon>Intrasporangiaceae</taxon>
        <taxon>Arsenicicoccus</taxon>
    </lineage>
</organism>
<dbReference type="SUPFAM" id="SSF55154">
    <property type="entry name" value="CYTH-like phosphatases"/>
    <property type="match status" value="1"/>
</dbReference>
<dbReference type="EMBL" id="BSUJ01000001">
    <property type="protein sequence ID" value="GMA21890.1"/>
    <property type="molecule type" value="Genomic_DNA"/>
</dbReference>
<feature type="domain" description="CYTH" evidence="2">
    <location>
        <begin position="5"/>
        <end position="233"/>
    </location>
</feature>
<dbReference type="CDD" id="cd07374">
    <property type="entry name" value="CYTH-like_Pase"/>
    <property type="match status" value="1"/>
</dbReference>
<protein>
    <recommendedName>
        <fullName evidence="2">CYTH domain-containing protein</fullName>
    </recommendedName>
</protein>
<dbReference type="RefSeq" id="WP_284285075.1">
    <property type="nucleotide sequence ID" value="NZ_BSUJ01000001.1"/>
</dbReference>
<dbReference type="InterPro" id="IPR033469">
    <property type="entry name" value="CYTH-like_dom_sf"/>
</dbReference>
<comment type="caution">
    <text evidence="3">The sequence shown here is derived from an EMBL/GenBank/DDBJ whole genome shotgun (WGS) entry which is preliminary data.</text>
</comment>
<sequence length="233" mass="24924">MSHDSIEIERKYDVDADQPVPDLTALGWTVRTTVADLDACYLDTPSLDLTDARVTLRRRLGGADSGWHAKLQAPPESVSSREEPTAAGGQRVRRELHVPIGADEPADHDDVTALVVPAELTEAVARSGALPDPGVLAAGLLPLVRVRNHRTTHLLSDADGPVAEVCDDVVTTTGLRAGVPDQRWREWEVELVGPQADELGEVSLQRLDAVERLLLAAGARPATGPSKLVRALG</sequence>
<dbReference type="Gene3D" id="2.40.320.10">
    <property type="entry name" value="Hypothetical Protein Pfu-838710-001"/>
    <property type="match status" value="1"/>
</dbReference>
<keyword evidence="4" id="KW-1185">Reference proteome</keyword>
<evidence type="ECO:0000313" key="4">
    <source>
        <dbReference type="Proteomes" id="UP001157109"/>
    </source>
</evidence>
<name>A0ABQ6HU98_9MICO</name>
<dbReference type="Pfam" id="PF01928">
    <property type="entry name" value="CYTH"/>
    <property type="match status" value="1"/>
</dbReference>
<dbReference type="InterPro" id="IPR023577">
    <property type="entry name" value="CYTH_domain"/>
</dbReference>
<evidence type="ECO:0000313" key="3">
    <source>
        <dbReference type="EMBL" id="GMA21890.1"/>
    </source>
</evidence>
<dbReference type="Proteomes" id="UP001157109">
    <property type="component" value="Unassembled WGS sequence"/>
</dbReference>
<feature type="region of interest" description="Disordered" evidence="1">
    <location>
        <begin position="66"/>
        <end position="90"/>
    </location>
</feature>